<evidence type="ECO:0000259" key="6">
    <source>
        <dbReference type="Pfam" id="PF02518"/>
    </source>
</evidence>
<name>A0A0K8QQR1_9GAMM</name>
<evidence type="ECO:0000313" key="8">
    <source>
        <dbReference type="EMBL" id="GAN43528.1"/>
    </source>
</evidence>
<gene>
    <name evidence="8" type="ORF">MBSD_0032</name>
    <name evidence="9" type="ORF">MBSD_n2544</name>
</gene>
<dbReference type="RefSeq" id="WP_062537781.1">
    <property type="nucleotide sequence ID" value="NZ_DF970248.1"/>
</dbReference>
<dbReference type="Pfam" id="PF07730">
    <property type="entry name" value="HisKA_3"/>
    <property type="match status" value="1"/>
</dbReference>
<proteinExistence type="predicted"/>
<sequence>MFFEVAPDSVIGNACATGRDPRLSRWIPAVMLVWTFWIFATPLFDGGDRPWLVPTLASFPVFLWLYFRAYYRSVAEVHWSAYGIAALGFIITPVNPGGQGYVVYACAFMAFTGRTPWMSVRRMLAMLALYALECAWLGTHWVFIVSSVLVGFAIGLLNVMFRRNQQQNAELRLSHEEVRRLAAMAERERIGRDLHDLLGHTLSLVALKSELAGKLLERDPAAALQEVREVERVARDALAQVRRAVTGIRAASLAAELASARLLLESANIRLDYCGEDLALPADIENCLALVLREAATNVHRHANAHRVEVTVARDGDAVAMSVRDDGCGGVDAKGNGLCGMAERLSALGGSLLISSPPGAGTRLDVRVPLRAQGSEASASAARESAPRVPRIAQQAAH</sequence>
<keyword evidence="5" id="KW-1133">Transmembrane helix</keyword>
<dbReference type="GO" id="GO:0016020">
    <property type="term" value="C:membrane"/>
    <property type="evidence" value="ECO:0007669"/>
    <property type="project" value="InterPro"/>
</dbReference>
<dbReference type="PANTHER" id="PTHR24421">
    <property type="entry name" value="NITRATE/NITRITE SENSOR PROTEIN NARX-RELATED"/>
    <property type="match status" value="1"/>
</dbReference>
<keyword evidence="5" id="KW-0812">Transmembrane</keyword>
<feature type="transmembrane region" description="Helical" evidence="5">
    <location>
        <begin position="51"/>
        <end position="71"/>
    </location>
</feature>
<dbReference type="CDD" id="cd16917">
    <property type="entry name" value="HATPase_UhpB-NarQ-NarX-like"/>
    <property type="match status" value="1"/>
</dbReference>
<evidence type="ECO:0000313" key="10">
    <source>
        <dbReference type="Proteomes" id="UP000253740"/>
    </source>
</evidence>
<dbReference type="Proteomes" id="UP000253740">
    <property type="component" value="Unassembled WGS sequence"/>
</dbReference>
<feature type="region of interest" description="Disordered" evidence="4">
    <location>
        <begin position="375"/>
        <end position="398"/>
    </location>
</feature>
<dbReference type="AlphaFoldDB" id="A0A0K8QQR1"/>
<evidence type="ECO:0000256" key="5">
    <source>
        <dbReference type="SAM" id="Phobius"/>
    </source>
</evidence>
<dbReference type="GO" id="GO:0046983">
    <property type="term" value="F:protein dimerization activity"/>
    <property type="evidence" value="ECO:0007669"/>
    <property type="project" value="InterPro"/>
</dbReference>
<feature type="domain" description="Histidine kinase/HSP90-like ATPase" evidence="6">
    <location>
        <begin position="287"/>
        <end position="371"/>
    </location>
</feature>
<dbReference type="HOGENOM" id="CLU_000445_20_8_6"/>
<evidence type="ECO:0000256" key="1">
    <source>
        <dbReference type="ARBA" id="ARBA00022679"/>
    </source>
</evidence>
<dbReference type="Gene3D" id="3.30.565.10">
    <property type="entry name" value="Histidine kinase-like ATPase, C-terminal domain"/>
    <property type="match status" value="1"/>
</dbReference>
<reference evidence="9" key="2">
    <citation type="submission" date="2015-08" db="EMBL/GenBank/DDBJ databases">
        <title>Complete DNA Sequence of Pseudomonas syringae pv. actinidiae, the Causal Agent of Kiwifruit Canker Disease.</title>
        <authorList>
            <person name="Rikkerink E.H.A."/>
            <person name="Fineran P.C."/>
        </authorList>
    </citation>
    <scope>NUCLEOTIDE SEQUENCE</scope>
    <source>
        <strain evidence="9">SkMP5</strain>
    </source>
</reference>
<dbReference type="InterPro" id="IPR003594">
    <property type="entry name" value="HATPase_dom"/>
</dbReference>
<feature type="transmembrane region" description="Helical" evidence="5">
    <location>
        <begin position="26"/>
        <end position="44"/>
    </location>
</feature>
<dbReference type="GO" id="GO:0000155">
    <property type="term" value="F:phosphorelay sensor kinase activity"/>
    <property type="evidence" value="ECO:0007669"/>
    <property type="project" value="InterPro"/>
</dbReference>
<reference evidence="8" key="1">
    <citation type="submission" date="2015-03" db="EMBL/GenBank/DDBJ databases">
        <title>Draft genome sequence of Mizugakiibacter sediminis skMP5.</title>
        <authorList>
            <person name="Watanabe T."/>
            <person name="Kojima H."/>
            <person name="Fukui M."/>
        </authorList>
    </citation>
    <scope>NUCLEOTIDE SEQUENCE</scope>
    <source>
        <strain evidence="8">SkMP5</strain>
    </source>
</reference>
<dbReference type="InterPro" id="IPR050482">
    <property type="entry name" value="Sensor_HK_TwoCompSys"/>
</dbReference>
<organism evidence="9">
    <name type="scientific">Mizugakiibacter sediminis</name>
    <dbReference type="NCBI Taxonomy" id="1475481"/>
    <lineage>
        <taxon>Bacteria</taxon>
        <taxon>Pseudomonadati</taxon>
        <taxon>Pseudomonadota</taxon>
        <taxon>Gammaproteobacteria</taxon>
        <taxon>Lysobacterales</taxon>
        <taxon>Rhodanobacteraceae</taxon>
        <taxon>Mizugakiibacter</taxon>
    </lineage>
</organism>
<evidence type="ECO:0000256" key="4">
    <source>
        <dbReference type="SAM" id="MobiDB-lite"/>
    </source>
</evidence>
<evidence type="ECO:0000259" key="7">
    <source>
        <dbReference type="Pfam" id="PF07730"/>
    </source>
</evidence>
<evidence type="ECO:0000256" key="2">
    <source>
        <dbReference type="ARBA" id="ARBA00022777"/>
    </source>
</evidence>
<keyword evidence="5" id="KW-0472">Membrane</keyword>
<feature type="compositionally biased region" description="Low complexity" evidence="4">
    <location>
        <begin position="375"/>
        <end position="384"/>
    </location>
</feature>
<feature type="domain" description="Signal transduction histidine kinase subgroup 3 dimerisation and phosphoacceptor" evidence="7">
    <location>
        <begin position="186"/>
        <end position="252"/>
    </location>
</feature>
<dbReference type="EMBL" id="DF970248">
    <property type="protein sequence ID" value="GAP67228.1"/>
    <property type="molecule type" value="Genomic_DNA"/>
</dbReference>
<dbReference type="PANTHER" id="PTHR24421:SF63">
    <property type="entry name" value="SENSOR HISTIDINE KINASE DESK"/>
    <property type="match status" value="1"/>
</dbReference>
<protein>
    <submittedName>
        <fullName evidence="8 9">Histidine kinase</fullName>
    </submittedName>
</protein>
<keyword evidence="3" id="KW-0902">Two-component regulatory system</keyword>
<dbReference type="InterPro" id="IPR011712">
    <property type="entry name" value="Sig_transdc_His_kin_sub3_dim/P"/>
</dbReference>
<evidence type="ECO:0000313" key="9">
    <source>
        <dbReference type="EMBL" id="GAP67228.1"/>
    </source>
</evidence>
<dbReference type="SUPFAM" id="SSF55874">
    <property type="entry name" value="ATPase domain of HSP90 chaperone/DNA topoisomerase II/histidine kinase"/>
    <property type="match status" value="1"/>
</dbReference>
<dbReference type="STRING" id="1475481.GCA_000953855_02592"/>
<dbReference type="Pfam" id="PF02518">
    <property type="entry name" value="HATPase_c"/>
    <property type="match status" value="1"/>
</dbReference>
<dbReference type="Gene3D" id="1.20.5.1930">
    <property type="match status" value="1"/>
</dbReference>
<dbReference type="EMBL" id="DF952378">
    <property type="protein sequence ID" value="GAN43528.1"/>
    <property type="molecule type" value="Genomic_DNA"/>
</dbReference>
<keyword evidence="1" id="KW-0808">Transferase</keyword>
<keyword evidence="10" id="KW-1185">Reference proteome</keyword>
<keyword evidence="2 9" id="KW-0418">Kinase</keyword>
<accession>A0A0K8QQR1</accession>
<dbReference type="OrthoDB" id="9797605at2"/>
<feature type="transmembrane region" description="Helical" evidence="5">
    <location>
        <begin position="140"/>
        <end position="161"/>
    </location>
</feature>
<feature type="transmembrane region" description="Helical" evidence="5">
    <location>
        <begin position="77"/>
        <end position="94"/>
    </location>
</feature>
<evidence type="ECO:0000256" key="3">
    <source>
        <dbReference type="ARBA" id="ARBA00023012"/>
    </source>
</evidence>
<dbReference type="InterPro" id="IPR036890">
    <property type="entry name" value="HATPase_C_sf"/>
</dbReference>